<dbReference type="AlphaFoldDB" id="E0XPJ9"/>
<feature type="domain" description="Organic solvent tolerance-like N-terminal" evidence="5">
    <location>
        <begin position="201"/>
        <end position="322"/>
    </location>
</feature>
<reference evidence="7" key="1">
    <citation type="journal article" date="2011" name="Environ. Microbiol.">
        <title>Time-series analyses of Monterey Bay coastal microbial picoplankton using a 'genome proxy' microarray.</title>
        <authorList>
            <person name="Rich V.I."/>
            <person name="Pham V.D."/>
            <person name="Eppley J."/>
            <person name="Shi Y."/>
            <person name="DeLong E.F."/>
        </authorList>
    </citation>
    <scope>NUCLEOTIDE SEQUENCE</scope>
</reference>
<sequence length="932" mass="104277">MPFNKFQPVSSAALAVFAGIKLSVVINTTMAQPSQFNCLPNKAGDGWICENIGPIQSADTTRDSDRYNSETAILPPEPSESQTTIKRQNNLIDSYKPPADADKTSGDKMESSNEPLGQTKTKHSLENQIKTAPQLVLGQPIYELDWIPRNDLSAEQLQAMPNNCCGAYVDPLAKLNTAKNEASNSKTTFVSDSGLSQLTQSLISIDGNVSVQQGNRYIINDDTTSIDKDTNIILMDGNIVFREPGFLMLGSSAYIDGENATNRVEDAQYVLHNSGAHGNANSIVYSSDSGLVSIENGEFSRCEPGDSFWKLRADNIILDQSANRGFAKNVSLRIGDTPIFYYPGTLPFPLGDERISGFLAPSTGSTRSGGFDFELPYYLNLAPNYDATLSPRLISDRGVLAGIETRYLASWSMNTLNLAALSNDKLYDPSTVGTLGSDSPVSEDRWFLGFEHFGSLGRNWSTFVDYNAVSDRDYFYDLGSNGLNLTSRTHLNRQGRIDFNSDFLRAGINVQRIDIIDPFFSTSEVSKPFDRLPQFEIESGTDLWGGLRVGIKTEFSSFDRKLEEASLTKLELQNGALVNGDRLIVEPELGWSLENSGWFIRTKGKYRHVEYKLQNQANSSLKDPKLGIGNYSFDSGLIFERNLARSEKGWRSTIEPRIYYLYSEFEDQSKLPLFDSSELNFSFNQLFRDDRFSGGDRLGDADQVTFAVTTRLLSPKGKETARASIGQIRYFRDRLVTIASPLHDRLSRYSTQTNRSSILGEVAFTLNDSWRFNSDAQWNEEKQEIDEGAIQLRYQKDDDHLFNVAYRVRNLIPTSMFIIPFDIDSRIKQTDVSAAWPISANWRVLGRFNYDHSNSRNLETFAGLEWSNCCATIRLIGREWVDEDELFLPNTEPNNGVFVQVTLNGFGNLTGGGLSSLLSDSIWGFKENNYDR</sequence>
<evidence type="ECO:0000256" key="2">
    <source>
        <dbReference type="ARBA" id="ARBA00023136"/>
    </source>
</evidence>
<name>E0XPJ9_9BACT</name>
<dbReference type="InterPro" id="IPR020889">
    <property type="entry name" value="LipoPS_assembly_LptD"/>
</dbReference>
<dbReference type="GO" id="GO:0015920">
    <property type="term" value="P:lipopolysaccharide transport"/>
    <property type="evidence" value="ECO:0007669"/>
    <property type="project" value="InterPro"/>
</dbReference>
<accession>E0XPJ9</accession>
<dbReference type="GO" id="GO:0009279">
    <property type="term" value="C:cell outer membrane"/>
    <property type="evidence" value="ECO:0007669"/>
    <property type="project" value="InterPro"/>
</dbReference>
<dbReference type="InterPro" id="IPR007543">
    <property type="entry name" value="LptD_C"/>
</dbReference>
<dbReference type="HAMAP" id="MF_01411">
    <property type="entry name" value="LPS_assembly_LptD"/>
    <property type="match status" value="1"/>
</dbReference>
<evidence type="ECO:0000256" key="4">
    <source>
        <dbReference type="SAM" id="MobiDB-lite"/>
    </source>
</evidence>
<evidence type="ECO:0000256" key="1">
    <source>
        <dbReference type="ARBA" id="ARBA00022729"/>
    </source>
</evidence>
<dbReference type="InterPro" id="IPR050218">
    <property type="entry name" value="LptD"/>
</dbReference>
<feature type="domain" description="LptD C-terminal" evidence="6">
    <location>
        <begin position="444"/>
        <end position="842"/>
    </location>
</feature>
<dbReference type="GO" id="GO:0043165">
    <property type="term" value="P:Gram-negative-bacterium-type cell outer membrane assembly"/>
    <property type="evidence" value="ECO:0007669"/>
    <property type="project" value="InterPro"/>
</dbReference>
<evidence type="ECO:0000313" key="7">
    <source>
        <dbReference type="EMBL" id="ADI16340.1"/>
    </source>
</evidence>
<keyword evidence="1" id="KW-0732">Signal</keyword>
<keyword evidence="2" id="KW-0472">Membrane</keyword>
<feature type="compositionally biased region" description="Basic and acidic residues" evidence="4">
    <location>
        <begin position="99"/>
        <end position="111"/>
    </location>
</feature>
<keyword evidence="3" id="KW-0998">Cell outer membrane</keyword>
<dbReference type="GO" id="GO:1990351">
    <property type="term" value="C:transporter complex"/>
    <property type="evidence" value="ECO:0007669"/>
    <property type="project" value="TreeGrafter"/>
</dbReference>
<proteinExistence type="inferred from homology"/>
<feature type="region of interest" description="Disordered" evidence="4">
    <location>
        <begin position="89"/>
        <end position="123"/>
    </location>
</feature>
<evidence type="ECO:0000256" key="3">
    <source>
        <dbReference type="ARBA" id="ARBA00023237"/>
    </source>
</evidence>
<evidence type="ECO:0000259" key="6">
    <source>
        <dbReference type="Pfam" id="PF04453"/>
    </source>
</evidence>
<protein>
    <submittedName>
        <fullName evidence="7">Organic solvent tolerance protein osta</fullName>
    </submittedName>
</protein>
<evidence type="ECO:0000259" key="5">
    <source>
        <dbReference type="Pfam" id="PF03968"/>
    </source>
</evidence>
<dbReference type="Pfam" id="PF03968">
    <property type="entry name" value="LptD_N"/>
    <property type="match status" value="1"/>
</dbReference>
<dbReference type="PANTHER" id="PTHR30189:SF1">
    <property type="entry name" value="LPS-ASSEMBLY PROTEIN LPTD"/>
    <property type="match status" value="1"/>
</dbReference>
<dbReference type="Pfam" id="PF04453">
    <property type="entry name" value="LptD"/>
    <property type="match status" value="1"/>
</dbReference>
<dbReference type="InterPro" id="IPR005653">
    <property type="entry name" value="OstA-like_N"/>
</dbReference>
<dbReference type="PANTHER" id="PTHR30189">
    <property type="entry name" value="LPS-ASSEMBLY PROTEIN"/>
    <property type="match status" value="1"/>
</dbReference>
<organism evidence="7">
    <name type="scientific">uncultured bacterium HF130_01F24</name>
    <dbReference type="NCBI Taxonomy" id="710814"/>
    <lineage>
        <taxon>Bacteria</taxon>
        <taxon>environmental samples</taxon>
    </lineage>
</organism>
<dbReference type="EMBL" id="GU474835">
    <property type="protein sequence ID" value="ADI16340.1"/>
    <property type="molecule type" value="Genomic_DNA"/>
</dbReference>